<dbReference type="PRINTS" id="PR00344">
    <property type="entry name" value="BCTRLSENSOR"/>
</dbReference>
<comment type="catalytic activity">
    <reaction evidence="1">
        <text>ATP + protein L-histidine = ADP + protein N-phospho-L-histidine.</text>
        <dbReference type="EC" id="2.7.13.3"/>
    </reaction>
</comment>
<sequence>MVREDNRTFERPRGQAWGNEAQRAVLHAIAEDVARRAGHRVAVIEALRSDGNLEFVAIAGSPDGSERLMGEATPLLMMDRLVAAGAHVDGWVHLPAERIDDETRAWVDQYGHTPDVPGGDGPDAWHPEDLLLRVLTSEDGAVRAVLWLDEPLSGLRPTPETIAAVNGEIAVMYEAIVSIVERELYGEHVRMVTQARTAVRSVRPGLEVEAVMRELADAMVEAMPIDFFDVLLAGATSPPLEPYTAELEEHMREVWLRRGHVVIEPDRLWGVAGTAVPTPAVMATAMEERGLGSLLLMPIGMGEEYLGTMGLGREVGGPRWIDSEINAAAAVASDLAGVVVDARIMDRERLLNAELREINDHRRDMVVTLAHELRNPVSVLWTHLELLGHDSATGTARESLEAMDRAARRIEDMTEALMALAAVSDPDRAVTPVPVDLSAVVREGCAFLAPVAARDRVALDANIADGVVVVGEESAIQRMVANLLSNAVKYTHEGGRVAVTLEAADSEDDSVRLTCADTGIGISAADLPHVFTPFFRSGDPAARARPGTGLGLSILERVVRAHEGTVEVTSEVGAGTTFVVRLPPAPDDAPAQVSEG</sequence>
<dbReference type="FunFam" id="3.30.565.10:FF:000006">
    <property type="entry name" value="Sensor histidine kinase WalK"/>
    <property type="match status" value="1"/>
</dbReference>
<dbReference type="PROSITE" id="PS50109">
    <property type="entry name" value="HIS_KIN"/>
    <property type="match status" value="1"/>
</dbReference>
<evidence type="ECO:0000313" key="9">
    <source>
        <dbReference type="EMBL" id="RYB89173.1"/>
    </source>
</evidence>
<name>A0A4Q2RPP7_9ACTN</name>
<protein>
    <recommendedName>
        <fullName evidence="3">histidine kinase</fullName>
        <ecNumber evidence="3">2.7.13.3</ecNumber>
    </recommendedName>
</protein>
<dbReference type="SMART" id="SM00388">
    <property type="entry name" value="HisKA"/>
    <property type="match status" value="1"/>
</dbReference>
<dbReference type="Pfam" id="PF00512">
    <property type="entry name" value="HisKA"/>
    <property type="match status" value="1"/>
</dbReference>
<dbReference type="RefSeq" id="WP_129477972.1">
    <property type="nucleotide sequence ID" value="NZ_SDWS01000008.1"/>
</dbReference>
<dbReference type="Gene3D" id="3.30.450.40">
    <property type="match status" value="1"/>
</dbReference>
<feature type="domain" description="Histidine kinase" evidence="8">
    <location>
        <begin position="368"/>
        <end position="586"/>
    </location>
</feature>
<dbReference type="CDD" id="cd00082">
    <property type="entry name" value="HisKA"/>
    <property type="match status" value="1"/>
</dbReference>
<accession>A0A4Q2RPP7</accession>
<evidence type="ECO:0000256" key="4">
    <source>
        <dbReference type="ARBA" id="ARBA00022553"/>
    </source>
</evidence>
<dbReference type="AlphaFoldDB" id="A0A4Q2RPP7"/>
<comment type="subcellular location">
    <subcellularLocation>
        <location evidence="2">Cell membrane</location>
    </subcellularLocation>
</comment>
<dbReference type="Gene3D" id="1.10.287.130">
    <property type="match status" value="1"/>
</dbReference>
<dbReference type="InterPro" id="IPR003661">
    <property type="entry name" value="HisK_dim/P_dom"/>
</dbReference>
<dbReference type="EC" id="2.7.13.3" evidence="3"/>
<dbReference type="Pfam" id="PF02518">
    <property type="entry name" value="HATPase_c"/>
    <property type="match status" value="1"/>
</dbReference>
<dbReference type="EMBL" id="SDWS01000008">
    <property type="protein sequence ID" value="RYB89173.1"/>
    <property type="molecule type" value="Genomic_DNA"/>
</dbReference>
<evidence type="ECO:0000256" key="3">
    <source>
        <dbReference type="ARBA" id="ARBA00012438"/>
    </source>
</evidence>
<dbReference type="PANTHER" id="PTHR43547">
    <property type="entry name" value="TWO-COMPONENT HISTIDINE KINASE"/>
    <property type="match status" value="1"/>
</dbReference>
<comment type="caution">
    <text evidence="9">The sequence shown here is derived from an EMBL/GenBank/DDBJ whole genome shotgun (WGS) entry which is preliminary data.</text>
</comment>
<dbReference type="SUPFAM" id="SSF55874">
    <property type="entry name" value="ATPase domain of HSP90 chaperone/DNA topoisomerase II/histidine kinase"/>
    <property type="match status" value="1"/>
</dbReference>
<keyword evidence="4" id="KW-0597">Phosphoprotein</keyword>
<keyword evidence="7" id="KW-0902">Two-component regulatory system</keyword>
<proteinExistence type="predicted"/>
<dbReference type="GO" id="GO:0000155">
    <property type="term" value="F:phosphorelay sensor kinase activity"/>
    <property type="evidence" value="ECO:0007669"/>
    <property type="project" value="InterPro"/>
</dbReference>
<evidence type="ECO:0000256" key="7">
    <source>
        <dbReference type="ARBA" id="ARBA00023012"/>
    </source>
</evidence>
<dbReference type="SUPFAM" id="SSF55781">
    <property type="entry name" value="GAF domain-like"/>
    <property type="match status" value="1"/>
</dbReference>
<evidence type="ECO:0000313" key="10">
    <source>
        <dbReference type="Proteomes" id="UP000291838"/>
    </source>
</evidence>
<dbReference type="InterPro" id="IPR029016">
    <property type="entry name" value="GAF-like_dom_sf"/>
</dbReference>
<dbReference type="InterPro" id="IPR004358">
    <property type="entry name" value="Sig_transdc_His_kin-like_C"/>
</dbReference>
<keyword evidence="10" id="KW-1185">Reference proteome</keyword>
<evidence type="ECO:0000256" key="6">
    <source>
        <dbReference type="ARBA" id="ARBA00022777"/>
    </source>
</evidence>
<dbReference type="PANTHER" id="PTHR43547:SF2">
    <property type="entry name" value="HYBRID SIGNAL TRANSDUCTION HISTIDINE KINASE C"/>
    <property type="match status" value="1"/>
</dbReference>
<dbReference type="InterPro" id="IPR036097">
    <property type="entry name" value="HisK_dim/P_sf"/>
</dbReference>
<evidence type="ECO:0000256" key="5">
    <source>
        <dbReference type="ARBA" id="ARBA00022679"/>
    </source>
</evidence>
<evidence type="ECO:0000259" key="8">
    <source>
        <dbReference type="PROSITE" id="PS50109"/>
    </source>
</evidence>
<dbReference type="GO" id="GO:0005886">
    <property type="term" value="C:plasma membrane"/>
    <property type="evidence" value="ECO:0007669"/>
    <property type="project" value="UniProtKB-SubCell"/>
</dbReference>
<dbReference type="OrthoDB" id="9757990at2"/>
<dbReference type="InterPro" id="IPR005467">
    <property type="entry name" value="His_kinase_dom"/>
</dbReference>
<keyword evidence="6 9" id="KW-0418">Kinase</keyword>
<keyword evidence="5" id="KW-0808">Transferase</keyword>
<organism evidence="9 10">
    <name type="scientific">Nocardioides glacieisoli</name>
    <dbReference type="NCBI Taxonomy" id="1168730"/>
    <lineage>
        <taxon>Bacteria</taxon>
        <taxon>Bacillati</taxon>
        <taxon>Actinomycetota</taxon>
        <taxon>Actinomycetes</taxon>
        <taxon>Propionibacteriales</taxon>
        <taxon>Nocardioidaceae</taxon>
        <taxon>Nocardioides</taxon>
    </lineage>
</organism>
<evidence type="ECO:0000256" key="1">
    <source>
        <dbReference type="ARBA" id="ARBA00000085"/>
    </source>
</evidence>
<dbReference type="SMART" id="SM00387">
    <property type="entry name" value="HATPase_c"/>
    <property type="match status" value="1"/>
</dbReference>
<dbReference type="InterPro" id="IPR003594">
    <property type="entry name" value="HATPase_dom"/>
</dbReference>
<dbReference type="SUPFAM" id="SSF47384">
    <property type="entry name" value="Homodimeric domain of signal transducing histidine kinase"/>
    <property type="match status" value="1"/>
</dbReference>
<dbReference type="InterPro" id="IPR036890">
    <property type="entry name" value="HATPase_C_sf"/>
</dbReference>
<reference evidence="9 10" key="1">
    <citation type="submission" date="2019-01" db="EMBL/GenBank/DDBJ databases">
        <title>Novel species of Nocardioides.</title>
        <authorList>
            <person name="Liu Q."/>
            <person name="Xin Y.-H."/>
        </authorList>
    </citation>
    <scope>NUCLEOTIDE SEQUENCE [LARGE SCALE GENOMIC DNA]</scope>
    <source>
        <strain evidence="9 10">HLT3-15</strain>
    </source>
</reference>
<dbReference type="Gene3D" id="3.30.565.10">
    <property type="entry name" value="Histidine kinase-like ATPase, C-terminal domain"/>
    <property type="match status" value="1"/>
</dbReference>
<evidence type="ECO:0000256" key="2">
    <source>
        <dbReference type="ARBA" id="ARBA00004236"/>
    </source>
</evidence>
<dbReference type="Proteomes" id="UP000291838">
    <property type="component" value="Unassembled WGS sequence"/>
</dbReference>
<gene>
    <name evidence="9" type="ORF">EUA06_16975</name>
</gene>